<keyword evidence="3" id="KW-1185">Reference proteome</keyword>
<accession>A0AAV0D6T9</accession>
<feature type="transmembrane region" description="Helical" evidence="1">
    <location>
        <begin position="29"/>
        <end position="50"/>
    </location>
</feature>
<dbReference type="Proteomes" id="UP001152523">
    <property type="component" value="Unassembled WGS sequence"/>
</dbReference>
<comment type="caution">
    <text evidence="2">The sequence shown here is derived from an EMBL/GenBank/DDBJ whole genome shotgun (WGS) entry which is preliminary data.</text>
</comment>
<gene>
    <name evidence="2" type="ORF">CEPIT_LOCUS11609</name>
</gene>
<organism evidence="2 3">
    <name type="scientific">Cuscuta epithymum</name>
    <dbReference type="NCBI Taxonomy" id="186058"/>
    <lineage>
        <taxon>Eukaryota</taxon>
        <taxon>Viridiplantae</taxon>
        <taxon>Streptophyta</taxon>
        <taxon>Embryophyta</taxon>
        <taxon>Tracheophyta</taxon>
        <taxon>Spermatophyta</taxon>
        <taxon>Magnoliopsida</taxon>
        <taxon>eudicotyledons</taxon>
        <taxon>Gunneridae</taxon>
        <taxon>Pentapetalae</taxon>
        <taxon>asterids</taxon>
        <taxon>lamiids</taxon>
        <taxon>Solanales</taxon>
        <taxon>Convolvulaceae</taxon>
        <taxon>Cuscuteae</taxon>
        <taxon>Cuscuta</taxon>
        <taxon>Cuscuta subgen. Cuscuta</taxon>
    </lineage>
</organism>
<evidence type="ECO:0000256" key="1">
    <source>
        <dbReference type="SAM" id="Phobius"/>
    </source>
</evidence>
<proteinExistence type="predicted"/>
<sequence length="113" mass="12516">MLALRNVVEIKLGTLGCGSPHTSAAVYPLFIFGIAGLILMPSPLDMLFLLRKSLICSSRPALICLLTRLIVGEIEICCKIVTNSMEFGPVREFHPDYKFTTVQPLIYVNRDCS</sequence>
<protein>
    <submittedName>
        <fullName evidence="2">Uncharacterized protein</fullName>
    </submittedName>
</protein>
<keyword evidence="1" id="KW-0812">Transmembrane</keyword>
<dbReference type="EMBL" id="CAMAPF010000067">
    <property type="protein sequence ID" value="CAH9091187.1"/>
    <property type="molecule type" value="Genomic_DNA"/>
</dbReference>
<evidence type="ECO:0000313" key="3">
    <source>
        <dbReference type="Proteomes" id="UP001152523"/>
    </source>
</evidence>
<keyword evidence="1" id="KW-0472">Membrane</keyword>
<dbReference type="AlphaFoldDB" id="A0AAV0D6T9"/>
<keyword evidence="1" id="KW-1133">Transmembrane helix</keyword>
<evidence type="ECO:0000313" key="2">
    <source>
        <dbReference type="EMBL" id="CAH9091187.1"/>
    </source>
</evidence>
<reference evidence="2" key="1">
    <citation type="submission" date="2022-07" db="EMBL/GenBank/DDBJ databases">
        <authorList>
            <person name="Macas J."/>
            <person name="Novak P."/>
            <person name="Neumann P."/>
        </authorList>
    </citation>
    <scope>NUCLEOTIDE SEQUENCE</scope>
</reference>
<name>A0AAV0D6T9_9ASTE</name>